<evidence type="ECO:0000313" key="2">
    <source>
        <dbReference type="Proteomes" id="UP000198282"/>
    </source>
</evidence>
<proteinExistence type="predicted"/>
<accession>A0A239P0U1</accession>
<dbReference type="EMBL" id="FZOD01000079">
    <property type="protein sequence ID" value="SNT60716.1"/>
    <property type="molecule type" value="Genomic_DNA"/>
</dbReference>
<dbReference type="AlphaFoldDB" id="A0A239P0U1"/>
<protein>
    <submittedName>
        <fullName evidence="1">Uncharacterized protein</fullName>
    </submittedName>
</protein>
<sequence length="38" mass="3903">MSGDARIPYLGGTAPQSLLRTAASRIAAGEPYVIKKAA</sequence>
<name>A0A239P0U1_9ACTN</name>
<keyword evidence="2" id="KW-1185">Reference proteome</keyword>
<gene>
    <name evidence="1" type="ORF">SAMN05216276_10796</name>
</gene>
<reference evidence="1 2" key="1">
    <citation type="submission" date="2017-06" db="EMBL/GenBank/DDBJ databases">
        <authorList>
            <person name="Kim H.J."/>
            <person name="Triplett B.A."/>
        </authorList>
    </citation>
    <scope>NUCLEOTIDE SEQUENCE [LARGE SCALE GENOMIC DNA]</scope>
    <source>
        <strain evidence="1 2">CGMCC 4.2132</strain>
    </source>
</reference>
<dbReference type="Proteomes" id="UP000198282">
    <property type="component" value="Unassembled WGS sequence"/>
</dbReference>
<evidence type="ECO:0000313" key="1">
    <source>
        <dbReference type="EMBL" id="SNT60716.1"/>
    </source>
</evidence>
<organism evidence="1 2">
    <name type="scientific">Streptosporangium subroseum</name>
    <dbReference type="NCBI Taxonomy" id="106412"/>
    <lineage>
        <taxon>Bacteria</taxon>
        <taxon>Bacillati</taxon>
        <taxon>Actinomycetota</taxon>
        <taxon>Actinomycetes</taxon>
        <taxon>Streptosporangiales</taxon>
        <taxon>Streptosporangiaceae</taxon>
        <taxon>Streptosporangium</taxon>
    </lineage>
</organism>